<dbReference type="InterPro" id="IPR041588">
    <property type="entry name" value="Integrase_H2C2"/>
</dbReference>
<keyword evidence="4" id="KW-1185">Reference proteome</keyword>
<dbReference type="Gene3D" id="3.30.420.10">
    <property type="entry name" value="Ribonuclease H-like superfamily/Ribonuclease H"/>
    <property type="match status" value="1"/>
</dbReference>
<feature type="domain" description="Integrase catalytic" evidence="2">
    <location>
        <begin position="177"/>
        <end position="296"/>
    </location>
</feature>
<dbReference type="GeneID" id="134284742"/>
<dbReference type="Pfam" id="PF17921">
    <property type="entry name" value="Integrase_H2C2"/>
    <property type="match status" value="1"/>
</dbReference>
<dbReference type="PANTHER" id="PTHR37984:SF11">
    <property type="entry name" value="INTEGRASE CATALYTIC DOMAIN-CONTAINING PROTEIN"/>
    <property type="match status" value="1"/>
</dbReference>
<organism evidence="3 4">
    <name type="scientific">Aedes albopictus</name>
    <name type="common">Asian tiger mosquito</name>
    <name type="synonym">Stegomyia albopicta</name>
    <dbReference type="NCBI Taxonomy" id="7160"/>
    <lineage>
        <taxon>Eukaryota</taxon>
        <taxon>Metazoa</taxon>
        <taxon>Ecdysozoa</taxon>
        <taxon>Arthropoda</taxon>
        <taxon>Hexapoda</taxon>
        <taxon>Insecta</taxon>
        <taxon>Pterygota</taxon>
        <taxon>Neoptera</taxon>
        <taxon>Endopterygota</taxon>
        <taxon>Diptera</taxon>
        <taxon>Nematocera</taxon>
        <taxon>Culicoidea</taxon>
        <taxon>Culicidae</taxon>
        <taxon>Culicinae</taxon>
        <taxon>Aedini</taxon>
        <taxon>Aedes</taxon>
        <taxon>Stegomyia</taxon>
    </lineage>
</organism>
<sequence length="296" mass="33914">MRIQSYNYDIKYEPGATNLADALSRLSISNAQYFDKSADRYINQLLEHAVPNAVTLVTVIEATKQDTTLQELMEALLTGSWTDEALKDFKHFKAEIHSANGVLMRGDRLIIPESLYQRVLQCAHDGHPGMSLMKRRLRQKVWWPKMDELVEKFVKSCGSCTLVSTVGPPEPMLRTKMPEQPWTDVAIDFLGPLPSGHFLLVLVDYFSRFTEVIVMKQTTTELTVNALFETFSRFGVPETLRSDNGPQFISEQFKNFCKEYGIVHQKTTPYWPQANGEVERMNSTILKRLRISQEEN</sequence>
<reference evidence="3" key="2">
    <citation type="submission" date="2025-05" db="UniProtKB">
        <authorList>
            <consortium name="EnsemblMetazoa"/>
        </authorList>
    </citation>
    <scope>IDENTIFICATION</scope>
    <source>
        <strain evidence="3">Foshan</strain>
    </source>
</reference>
<protein>
    <recommendedName>
        <fullName evidence="1">RNA-directed DNA polymerase</fullName>
        <ecNumber evidence="1">2.7.7.49</ecNumber>
    </recommendedName>
</protein>
<dbReference type="PROSITE" id="PS50994">
    <property type="entry name" value="INTEGRASE"/>
    <property type="match status" value="1"/>
</dbReference>
<dbReference type="RefSeq" id="XP_062699942.1">
    <property type="nucleotide sequence ID" value="XM_062843958.1"/>
</dbReference>
<dbReference type="EnsemblMetazoa" id="AALFPA23_019747.R29080">
    <property type="protein sequence ID" value="AALFPA23_019747.P29080"/>
    <property type="gene ID" value="AALFPA23_019747"/>
</dbReference>
<dbReference type="Gene3D" id="1.10.340.70">
    <property type="match status" value="1"/>
</dbReference>
<evidence type="ECO:0000259" key="2">
    <source>
        <dbReference type="PROSITE" id="PS50994"/>
    </source>
</evidence>
<dbReference type="Pfam" id="PF00665">
    <property type="entry name" value="rve"/>
    <property type="match status" value="1"/>
</dbReference>
<evidence type="ECO:0000256" key="1">
    <source>
        <dbReference type="ARBA" id="ARBA00012493"/>
    </source>
</evidence>
<evidence type="ECO:0000313" key="4">
    <source>
        <dbReference type="Proteomes" id="UP000069940"/>
    </source>
</evidence>
<accession>A0ABM1ZLY1</accession>
<dbReference type="InterPro" id="IPR050951">
    <property type="entry name" value="Retrovirus_Pol_polyprotein"/>
</dbReference>
<dbReference type="InterPro" id="IPR036397">
    <property type="entry name" value="RNaseH_sf"/>
</dbReference>
<dbReference type="PANTHER" id="PTHR37984">
    <property type="entry name" value="PROTEIN CBG26694"/>
    <property type="match status" value="1"/>
</dbReference>
<name>A0ABM1ZLY1_AEDAL</name>
<dbReference type="Proteomes" id="UP000069940">
    <property type="component" value="Unassembled WGS sequence"/>
</dbReference>
<dbReference type="EC" id="2.7.7.49" evidence="1"/>
<dbReference type="SUPFAM" id="SSF53098">
    <property type="entry name" value="Ribonuclease H-like"/>
    <property type="match status" value="1"/>
</dbReference>
<evidence type="ECO:0000313" key="3">
    <source>
        <dbReference type="EnsemblMetazoa" id="AALFPA23_019747.P29080"/>
    </source>
</evidence>
<dbReference type="InterPro" id="IPR012337">
    <property type="entry name" value="RNaseH-like_sf"/>
</dbReference>
<dbReference type="InterPro" id="IPR001584">
    <property type="entry name" value="Integrase_cat-core"/>
</dbReference>
<proteinExistence type="predicted"/>
<reference evidence="4" key="1">
    <citation type="journal article" date="2015" name="Proc. Natl. Acad. Sci. U.S.A.">
        <title>Genome sequence of the Asian Tiger mosquito, Aedes albopictus, reveals insights into its biology, genetics, and evolution.</title>
        <authorList>
            <person name="Chen X.G."/>
            <person name="Jiang X."/>
            <person name="Gu J."/>
            <person name="Xu M."/>
            <person name="Wu Y."/>
            <person name="Deng Y."/>
            <person name="Zhang C."/>
            <person name="Bonizzoni M."/>
            <person name="Dermauw W."/>
            <person name="Vontas J."/>
            <person name="Armbruster P."/>
            <person name="Huang X."/>
            <person name="Yang Y."/>
            <person name="Zhang H."/>
            <person name="He W."/>
            <person name="Peng H."/>
            <person name="Liu Y."/>
            <person name="Wu K."/>
            <person name="Chen J."/>
            <person name="Lirakis M."/>
            <person name="Topalis P."/>
            <person name="Van Leeuwen T."/>
            <person name="Hall A.B."/>
            <person name="Jiang X."/>
            <person name="Thorpe C."/>
            <person name="Mueller R.L."/>
            <person name="Sun C."/>
            <person name="Waterhouse R.M."/>
            <person name="Yan G."/>
            <person name="Tu Z.J."/>
            <person name="Fang X."/>
            <person name="James A.A."/>
        </authorList>
    </citation>
    <scope>NUCLEOTIDE SEQUENCE [LARGE SCALE GENOMIC DNA]</scope>
    <source>
        <strain evidence="4">Foshan</strain>
    </source>
</reference>